<dbReference type="RefSeq" id="WP_111845106.1">
    <property type="nucleotide sequence ID" value="NZ_UEGI01000013.1"/>
</dbReference>
<dbReference type="PROSITE" id="PS51257">
    <property type="entry name" value="PROKAR_LIPOPROTEIN"/>
    <property type="match status" value="1"/>
</dbReference>
<name>A0A5C6YX24_9FLAO</name>
<feature type="signal peptide" evidence="1">
    <location>
        <begin position="1"/>
        <end position="21"/>
    </location>
</feature>
<accession>A0A5C6YX24</accession>
<evidence type="ECO:0000313" key="2">
    <source>
        <dbReference type="EMBL" id="TXD71790.1"/>
    </source>
</evidence>
<evidence type="ECO:0008006" key="4">
    <source>
        <dbReference type="Google" id="ProtNLM"/>
    </source>
</evidence>
<comment type="caution">
    <text evidence="2">The sequence shown here is derived from an EMBL/GenBank/DDBJ whole genome shotgun (WGS) entry which is preliminary data.</text>
</comment>
<gene>
    <name evidence="2" type="ORF">ESU54_15320</name>
</gene>
<keyword evidence="3" id="KW-1185">Reference proteome</keyword>
<organism evidence="2 3">
    <name type="scientific">Aequorivita antarctica</name>
    <dbReference type="NCBI Taxonomy" id="153266"/>
    <lineage>
        <taxon>Bacteria</taxon>
        <taxon>Pseudomonadati</taxon>
        <taxon>Bacteroidota</taxon>
        <taxon>Flavobacteriia</taxon>
        <taxon>Flavobacteriales</taxon>
        <taxon>Flavobacteriaceae</taxon>
        <taxon>Aequorivita</taxon>
    </lineage>
</organism>
<reference evidence="2 3" key="1">
    <citation type="submission" date="2019-08" db="EMBL/GenBank/DDBJ databases">
        <title>Genome of Aequorivita antarctica SW49 (type strain).</title>
        <authorList>
            <person name="Bowman J.P."/>
        </authorList>
    </citation>
    <scope>NUCLEOTIDE SEQUENCE [LARGE SCALE GENOMIC DNA]</scope>
    <source>
        <strain evidence="2 3">SW49</strain>
    </source>
</reference>
<protein>
    <recommendedName>
        <fullName evidence="4">DUF4595 domain-containing protein</fullName>
    </recommendedName>
</protein>
<evidence type="ECO:0000256" key="1">
    <source>
        <dbReference type="SAM" id="SignalP"/>
    </source>
</evidence>
<dbReference type="AlphaFoldDB" id="A0A5C6YX24"/>
<dbReference type="OrthoDB" id="1201166at2"/>
<dbReference type="Proteomes" id="UP000321497">
    <property type="component" value="Unassembled WGS sequence"/>
</dbReference>
<evidence type="ECO:0000313" key="3">
    <source>
        <dbReference type="Proteomes" id="UP000321497"/>
    </source>
</evidence>
<keyword evidence="1" id="KW-0732">Signal</keyword>
<proteinExistence type="predicted"/>
<dbReference type="EMBL" id="VORT01000013">
    <property type="protein sequence ID" value="TXD71790.1"/>
    <property type="molecule type" value="Genomic_DNA"/>
</dbReference>
<feature type="chain" id="PRO_5022744865" description="DUF4595 domain-containing protein" evidence="1">
    <location>
        <begin position="22"/>
        <end position="286"/>
    </location>
</feature>
<sequence length="286" mass="32841">MKRILFLFTASLLLIACSNNDNDPDGPPAGPQELKIKKFSQNFYFNQSTDNYTLERLFDESGQTLSESTIYQDLSFYWMYTYNSLGVISEKNHFYGDGTKNRQDIFAYDSSNNIDNISFKNGVGEVISVRDYTKEADKITFQQSSIYGEIYYNAEGKIIKNYVSTDTGTSTQIIEYSGDNIDLINQNRSNGFVETYTFEYDEGINPLYDCVENNYLNATIGDHLSLFNRHNYFSKNNYTQVTYNSSTPDSSYVKTKTTVYNADGYPTSAVIKKNNVLIEELTYDYY</sequence>